<organism evidence="2 3">
    <name type="scientific">Shewanella cutis</name>
    <dbReference type="NCBI Taxonomy" id="2766780"/>
    <lineage>
        <taxon>Bacteria</taxon>
        <taxon>Pseudomonadati</taxon>
        <taxon>Pseudomonadota</taxon>
        <taxon>Gammaproteobacteria</taxon>
        <taxon>Alteromonadales</taxon>
        <taxon>Shewanellaceae</taxon>
        <taxon>Shewanella</taxon>
    </lineage>
</organism>
<dbReference type="RefSeq" id="WP_240132501.1">
    <property type="nucleotide sequence ID" value="NZ_JACSDI010000023.1"/>
</dbReference>
<proteinExistence type="predicted"/>
<dbReference type="Proteomes" id="UP000829384">
    <property type="component" value="Unassembled WGS sequence"/>
</dbReference>
<accession>A0ABS9R0N9</accession>
<dbReference type="InterPro" id="IPR036388">
    <property type="entry name" value="WH-like_DNA-bd_sf"/>
</dbReference>
<keyword evidence="3" id="KW-1185">Reference proteome</keyword>
<name>A0ABS9R0N9_9GAMM</name>
<comment type="caution">
    <text evidence="2">The sequence shown here is derived from an EMBL/GenBank/DDBJ whole genome shotgun (WGS) entry which is preliminary data.</text>
</comment>
<protein>
    <submittedName>
        <fullName evidence="2">Helix-turn-helix transcriptional regulator</fullName>
    </submittedName>
</protein>
<dbReference type="Gene3D" id="1.10.10.10">
    <property type="entry name" value="Winged helix-like DNA-binding domain superfamily/Winged helix DNA-binding domain"/>
    <property type="match status" value="1"/>
</dbReference>
<dbReference type="InterPro" id="IPR000792">
    <property type="entry name" value="Tscrpt_reg_LuxR_C"/>
</dbReference>
<reference evidence="2 3" key="1">
    <citation type="submission" date="2020-08" db="EMBL/GenBank/DDBJ databases">
        <title>Whole genome sequence of Shewanella sp strain PS-2.</title>
        <authorList>
            <person name="Das S.K."/>
        </authorList>
    </citation>
    <scope>NUCLEOTIDE SEQUENCE [LARGE SCALE GENOMIC DNA]</scope>
    <source>
        <strain evidence="2 3">PS-2</strain>
    </source>
</reference>
<gene>
    <name evidence="2" type="ORF">H9J30_19315</name>
</gene>
<evidence type="ECO:0000313" key="3">
    <source>
        <dbReference type="Proteomes" id="UP000829384"/>
    </source>
</evidence>
<evidence type="ECO:0000313" key="2">
    <source>
        <dbReference type="EMBL" id="MCG9966047.1"/>
    </source>
</evidence>
<dbReference type="SUPFAM" id="SSF46894">
    <property type="entry name" value="C-terminal effector domain of the bipartite response regulators"/>
    <property type="match status" value="1"/>
</dbReference>
<sequence>MAASHTKDLITYFKKNPPQNVFEIVEKLFSELSTKEAQALYWFACGMHTGEVSTLMRANHNTVKTYISRCKIKLNTESSTDLRIIFHSRFHSFTLASAFNYQFPYII</sequence>
<evidence type="ECO:0000259" key="1">
    <source>
        <dbReference type="SMART" id="SM00421"/>
    </source>
</evidence>
<dbReference type="InterPro" id="IPR016032">
    <property type="entry name" value="Sig_transdc_resp-reg_C-effctor"/>
</dbReference>
<dbReference type="Pfam" id="PF00196">
    <property type="entry name" value="GerE"/>
    <property type="match status" value="1"/>
</dbReference>
<dbReference type="EMBL" id="JACSDI010000023">
    <property type="protein sequence ID" value="MCG9966047.1"/>
    <property type="molecule type" value="Genomic_DNA"/>
</dbReference>
<feature type="domain" description="HTH luxR-type" evidence="1">
    <location>
        <begin position="29"/>
        <end position="86"/>
    </location>
</feature>
<dbReference type="SMART" id="SM00421">
    <property type="entry name" value="HTH_LUXR"/>
    <property type="match status" value="1"/>
</dbReference>